<keyword evidence="4" id="KW-0021">Allosteric enzyme</keyword>
<evidence type="ECO:0000256" key="3">
    <source>
        <dbReference type="ARBA" id="ARBA00007648"/>
    </source>
</evidence>
<gene>
    <name evidence="22 24" type="primary">PDE5A</name>
</gene>
<dbReference type="Pfam" id="PF00233">
    <property type="entry name" value="PDEase_I"/>
    <property type="match status" value="1"/>
</dbReference>
<keyword evidence="11" id="KW-0862">Zinc</keyword>
<comment type="similarity">
    <text evidence="3 19">Belongs to the cyclic nucleotide phosphodiesterase family.</text>
</comment>
<evidence type="ECO:0000256" key="14">
    <source>
        <dbReference type="ARBA" id="ARBA00037913"/>
    </source>
</evidence>
<comment type="cofactor">
    <cofactor evidence="1">
        <name>Mg(2+)</name>
        <dbReference type="ChEBI" id="CHEBI:18420"/>
    </cofactor>
</comment>
<dbReference type="InterPro" id="IPR003607">
    <property type="entry name" value="HD/PDEase_dom"/>
</dbReference>
<dbReference type="SMR" id="F7D3Y9"/>
<keyword evidence="8" id="KW-0677">Repeat</keyword>
<evidence type="ECO:0000256" key="5">
    <source>
        <dbReference type="ARBA" id="ARBA00022535"/>
    </source>
</evidence>
<keyword evidence="7 18" id="KW-0479">Metal-binding</keyword>
<keyword evidence="6" id="KW-0597">Phosphoprotein</keyword>
<evidence type="ECO:0000256" key="6">
    <source>
        <dbReference type="ARBA" id="ARBA00022553"/>
    </source>
</evidence>
<evidence type="ECO:0000313" key="22">
    <source>
        <dbReference type="Ensembl" id="ENSECAP00000012300.2"/>
    </source>
</evidence>
<keyword evidence="12" id="KW-0142">cGMP-binding</keyword>
<feature type="domain" description="PDEase" evidence="21">
    <location>
        <begin position="776"/>
        <end position="1100"/>
    </location>
</feature>
<evidence type="ECO:0000256" key="1">
    <source>
        <dbReference type="ARBA" id="ARBA00001946"/>
    </source>
</evidence>
<dbReference type="SUPFAM" id="SSF109604">
    <property type="entry name" value="HD-domain/PDEase-like"/>
    <property type="match status" value="1"/>
</dbReference>
<comment type="catalytic activity">
    <reaction evidence="13">
        <text>3',5'-cyclic GMP + H2O = GMP + H(+)</text>
        <dbReference type="Rhea" id="RHEA:16957"/>
        <dbReference type="ChEBI" id="CHEBI:15377"/>
        <dbReference type="ChEBI" id="CHEBI:15378"/>
        <dbReference type="ChEBI" id="CHEBI:57746"/>
        <dbReference type="ChEBI" id="CHEBI:58115"/>
        <dbReference type="EC" id="3.1.4.35"/>
    </reaction>
    <physiologicalReaction direction="left-to-right" evidence="13">
        <dbReference type="Rhea" id="RHEA:16958"/>
    </physiologicalReaction>
</comment>
<dbReference type="InterPro" id="IPR023088">
    <property type="entry name" value="PDEase"/>
</dbReference>
<evidence type="ECO:0000256" key="20">
    <source>
        <dbReference type="SAM" id="MobiDB-lite"/>
    </source>
</evidence>
<feature type="region of interest" description="Disordered" evidence="20">
    <location>
        <begin position="323"/>
        <end position="342"/>
    </location>
</feature>
<keyword evidence="10 19" id="KW-0378">Hydrolase</keyword>
<dbReference type="InterPro" id="IPR003018">
    <property type="entry name" value="GAF"/>
</dbReference>
<feature type="compositionally biased region" description="Polar residues" evidence="20">
    <location>
        <begin position="323"/>
        <end position="341"/>
    </location>
</feature>
<dbReference type="GeneTree" id="ENSGT00940000155475"/>
<evidence type="ECO:0000256" key="16">
    <source>
        <dbReference type="PIRSR" id="PIRSR623088-1"/>
    </source>
</evidence>
<dbReference type="GO" id="GO:0030553">
    <property type="term" value="F:cGMP binding"/>
    <property type="evidence" value="ECO:0007669"/>
    <property type="project" value="UniProtKB-KW"/>
</dbReference>
<evidence type="ECO:0000256" key="9">
    <source>
        <dbReference type="ARBA" id="ARBA00022741"/>
    </source>
</evidence>
<feature type="compositionally biased region" description="Gly residues" evidence="20">
    <location>
        <begin position="200"/>
        <end position="209"/>
    </location>
</feature>
<sequence length="1115" mass="122975">MPEPSQSECLLPPSSPPIVPRASFHSLLRPRRRRQRARGGDSGAHTKGAGEAAGSGPRGAGGSRAAPADPMRPAPPGQEPSAGRPRRRAGREPVLWEAAAQRAVGARVGNACRRVGEELRLKPRDEEGGAESARRAGPPKPEESVRSRGAGEAAARGLGPTGGRTPLQKGPEPRPAGSGQRPSGSPRWPAGPPARRARGGDGGGAGRGWALGSHPPARGLGSAGRSPPGGGAVRGGGAAAGAVGDPASSLGLTWARRGPPAPPGVQGPPGPQDLHLELPTFAMLPFGDKTREMVNAWFADRVHTIPVCKEGIRGHPESCSCSLQQTPRADSSAPGTPTRKISASEFDRPLRPIVVKDSEGTVSFLSDSEKKEQMPLTPPKFDNDEGDQCSRLLELVKDISSHLDVTALCHKIFLHIHGLIAADRYSLFLVCEDSSNDKFLISRLFDVAEGSTLEEASNNCIRLEWNKGIVGHVAALGEPLNIKDAYEDPRFNAEVDQITGYKTQSILCMPIKNHREEVVGVAQAINKKSGNGGTFTEKDEKDFAAYLAFCGIVLHNAQLYETSLLENKRNQVLLDLASLIFEEQQSLEVILKKIAATIISFMQVQKCTIFIVDEDCSDSFSSVFHMECEELEKSSDTLTRERDANRINYMYAQYVTNTMEALNIPDVSKDKRFPWTNENTGNVNQQCIRSLLCTPIKNGKKNKVIGVCQLVNKMEENTGKVKPFNRNDEQFLEAFVIFCGLGIQNTQMYEAVERAMAKQMVTLEVLSYHASAAEEETRELQSLAAAVVPSAQTLKITDFSFSDFELSDLETALCTIRMFTDLNLVQNFQMKHEVLCRWILSVKKNYRKNVAYHNWRHAFNTAQCMFAALKAGKIQNKLTDLEILALLIAALSHDLDHRGVNNSYIQRSEHPLAQLYCHSIMEHHHFDQCLMILNSPGNQILSGLSIEEYKTTLKIIKQAILATDLALYIKRRGEFFELIRKNQFNLEDPHQKELFLAMLMTACDLSAITKPWPIQQRIAELVATEFFDQGDRERKELNIEPADLMNREKKNKIPNMQVGFIDAICLQLYEALTHVSKDCFPLLDGCRKNRQKWQALAEQQEKMLINGESSQAKRN</sequence>
<dbReference type="PRINTS" id="PR00387">
    <property type="entry name" value="PDIESTERASE1"/>
</dbReference>
<dbReference type="SMART" id="SM00471">
    <property type="entry name" value="HDc"/>
    <property type="match status" value="1"/>
</dbReference>
<evidence type="ECO:0000256" key="4">
    <source>
        <dbReference type="ARBA" id="ARBA00022533"/>
    </source>
</evidence>
<organism evidence="22 23">
    <name type="scientific">Equus caballus</name>
    <name type="common">Horse</name>
    <dbReference type="NCBI Taxonomy" id="9796"/>
    <lineage>
        <taxon>Eukaryota</taxon>
        <taxon>Metazoa</taxon>
        <taxon>Chordata</taxon>
        <taxon>Craniata</taxon>
        <taxon>Vertebrata</taxon>
        <taxon>Euteleostomi</taxon>
        <taxon>Mammalia</taxon>
        <taxon>Eutheria</taxon>
        <taxon>Laurasiatheria</taxon>
        <taxon>Perissodactyla</taxon>
        <taxon>Equidae</taxon>
        <taxon>Equus</taxon>
    </lineage>
</organism>
<dbReference type="SUPFAM" id="SSF55781">
    <property type="entry name" value="GAF domain-like"/>
    <property type="match status" value="2"/>
</dbReference>
<evidence type="ECO:0000259" key="21">
    <source>
        <dbReference type="PROSITE" id="PS51845"/>
    </source>
</evidence>
<dbReference type="InterPro" id="IPR036971">
    <property type="entry name" value="PDEase_catalytic_dom_sf"/>
</dbReference>
<dbReference type="SMART" id="SM00065">
    <property type="entry name" value="GAF"/>
    <property type="match status" value="2"/>
</dbReference>
<reference evidence="22 23" key="1">
    <citation type="journal article" date="2009" name="Science">
        <title>Genome sequence, comparative analysis, and population genetics of the domestic horse.</title>
        <authorList>
            <consortium name="Broad Institute Genome Sequencing Platform"/>
            <consortium name="Broad Institute Whole Genome Assembly Team"/>
            <person name="Wade C.M."/>
            <person name="Giulotto E."/>
            <person name="Sigurdsson S."/>
            <person name="Zoli M."/>
            <person name="Gnerre S."/>
            <person name="Imsland F."/>
            <person name="Lear T.L."/>
            <person name="Adelson D.L."/>
            <person name="Bailey E."/>
            <person name="Bellone R.R."/>
            <person name="Bloecker H."/>
            <person name="Distl O."/>
            <person name="Edgar R.C."/>
            <person name="Garber M."/>
            <person name="Leeb T."/>
            <person name="Mauceli E."/>
            <person name="MacLeod J.N."/>
            <person name="Penedo M.C.T."/>
            <person name="Raison J.M."/>
            <person name="Sharpe T."/>
            <person name="Vogel J."/>
            <person name="Andersson L."/>
            <person name="Antczak D.F."/>
            <person name="Biagi T."/>
            <person name="Binns M.M."/>
            <person name="Chowdhary B.P."/>
            <person name="Coleman S.J."/>
            <person name="Della Valle G."/>
            <person name="Fryc S."/>
            <person name="Guerin G."/>
            <person name="Hasegawa T."/>
            <person name="Hill E.W."/>
            <person name="Jurka J."/>
            <person name="Kiialainen A."/>
            <person name="Lindgren G."/>
            <person name="Liu J."/>
            <person name="Magnani E."/>
            <person name="Mickelson J.R."/>
            <person name="Murray J."/>
            <person name="Nergadze S.G."/>
            <person name="Onofrio R."/>
            <person name="Pedroni S."/>
            <person name="Piras M.F."/>
            <person name="Raudsepp T."/>
            <person name="Rocchi M."/>
            <person name="Roeed K.H."/>
            <person name="Ryder O.A."/>
            <person name="Searle S."/>
            <person name="Skow L."/>
            <person name="Swinburne J.E."/>
            <person name="Syvaenen A.C."/>
            <person name="Tozaki T."/>
            <person name="Valberg S.J."/>
            <person name="Vaudin M."/>
            <person name="White J.R."/>
            <person name="Zody M.C."/>
            <person name="Lander E.S."/>
            <person name="Lindblad-Toh K."/>
        </authorList>
    </citation>
    <scope>NUCLEOTIDE SEQUENCE [LARGE SCALE GENOMIC DNA]</scope>
    <source>
        <strain evidence="22 23">Thoroughbred</strain>
    </source>
</reference>
<feature type="compositionally biased region" description="Low complexity" evidence="20">
    <location>
        <begin position="147"/>
        <end position="158"/>
    </location>
</feature>
<dbReference type="VGNC" id="VGNC:21247">
    <property type="gene designation" value="PDE5A"/>
</dbReference>
<dbReference type="Pfam" id="PF01590">
    <property type="entry name" value="GAF"/>
    <property type="match status" value="2"/>
</dbReference>
<dbReference type="FunFam" id="3.30.450.40:FF:000015">
    <property type="entry name" value="Phosphodiesterase"/>
    <property type="match status" value="1"/>
</dbReference>
<feature type="binding site" evidence="18">
    <location>
        <position position="894"/>
    </location>
    <ligand>
        <name>Zn(2+)</name>
        <dbReference type="ChEBI" id="CHEBI:29105"/>
        <label>1</label>
    </ligand>
</feature>
<dbReference type="FunFam" id="1.10.1300.10:FF:000003">
    <property type="entry name" value="Phosphodiesterase"/>
    <property type="match status" value="1"/>
</dbReference>
<feature type="binding site" evidence="17">
    <location>
        <position position="894"/>
    </location>
    <ligand>
        <name>AMP</name>
        <dbReference type="ChEBI" id="CHEBI:456215"/>
    </ligand>
</feature>
<dbReference type="ExpressionAtlas" id="F7D3Y9">
    <property type="expression patterns" value="baseline"/>
</dbReference>
<feature type="binding site" evidence="18">
    <location>
        <position position="894"/>
    </location>
    <ligand>
        <name>Zn(2+)</name>
        <dbReference type="ChEBI" id="CHEBI:29105"/>
        <label>2</label>
    </ligand>
</feature>
<dbReference type="InterPro" id="IPR029016">
    <property type="entry name" value="GAF-like_dom_sf"/>
</dbReference>
<evidence type="ECO:0000256" key="17">
    <source>
        <dbReference type="PIRSR" id="PIRSR623088-2"/>
    </source>
</evidence>
<comment type="cofactor">
    <cofactor evidence="19">
        <name>a divalent metal cation</name>
        <dbReference type="ChEBI" id="CHEBI:60240"/>
    </cofactor>
    <text evidence="19">Binds 2 divalent metal cations per subunit. Site 1 may preferentially bind zinc ions, while site 2 has a preference for magnesium and/or manganese ions.</text>
</comment>
<proteinExistence type="inferred from homology"/>
<dbReference type="HOGENOM" id="CLU_006980_0_2_1"/>
<dbReference type="Gene3D" id="1.10.1300.10">
    <property type="entry name" value="3'5'-cyclic nucleotide phosphodiesterase, catalytic domain"/>
    <property type="match status" value="1"/>
</dbReference>
<dbReference type="CDD" id="cd00077">
    <property type="entry name" value="HDc"/>
    <property type="match status" value="1"/>
</dbReference>
<dbReference type="AlphaFoldDB" id="F7D3Y9"/>
<keyword evidence="5" id="KW-0140">cGMP</keyword>
<dbReference type="InterPro" id="IPR002073">
    <property type="entry name" value="PDEase_catalytic_dom"/>
</dbReference>
<evidence type="ECO:0000256" key="10">
    <source>
        <dbReference type="ARBA" id="ARBA00022801"/>
    </source>
</evidence>
<dbReference type="EC" id="3.1.4.-" evidence="19"/>
<accession>F7D3Y9</accession>
<evidence type="ECO:0000256" key="13">
    <source>
        <dbReference type="ARBA" id="ARBA00036079"/>
    </source>
</evidence>
<evidence type="ECO:0000256" key="12">
    <source>
        <dbReference type="ARBA" id="ARBA00022992"/>
    </source>
</evidence>
<dbReference type="GO" id="GO:0046872">
    <property type="term" value="F:metal ion binding"/>
    <property type="evidence" value="ECO:0007669"/>
    <property type="project" value="UniProtKB-KW"/>
</dbReference>
<keyword evidence="23" id="KW-1185">Reference proteome</keyword>
<dbReference type="STRING" id="9796.ENSECAP00000012300"/>
<evidence type="ECO:0000256" key="8">
    <source>
        <dbReference type="ARBA" id="ARBA00022737"/>
    </source>
</evidence>
<feature type="binding site" evidence="18">
    <location>
        <position position="857"/>
    </location>
    <ligand>
        <name>Zn(2+)</name>
        <dbReference type="ChEBI" id="CHEBI:29105"/>
        <label>1</label>
    </ligand>
</feature>
<feature type="active site" description="Proton donor" evidence="16">
    <location>
        <position position="853"/>
    </location>
</feature>
<evidence type="ECO:0000256" key="7">
    <source>
        <dbReference type="ARBA" id="ARBA00022723"/>
    </source>
</evidence>
<dbReference type="FunFam" id="3.30.450.40:FF:000004">
    <property type="entry name" value="Phosphodiesterase"/>
    <property type="match status" value="1"/>
</dbReference>
<feature type="binding site" evidence="17">
    <location>
        <begin position="853"/>
        <end position="857"/>
    </location>
    <ligand>
        <name>AMP</name>
        <dbReference type="ChEBI" id="CHEBI:456215"/>
    </ligand>
</feature>
<name>F7D3Y9_HORSE</name>
<dbReference type="PANTHER" id="PTHR11347">
    <property type="entry name" value="CYCLIC NUCLEOTIDE PHOSPHODIESTERASE"/>
    <property type="match status" value="1"/>
</dbReference>
<feature type="binding site" evidence="17">
    <location>
        <position position="1004"/>
    </location>
    <ligand>
        <name>AMP</name>
        <dbReference type="ChEBI" id="CHEBI:456215"/>
    </ligand>
</feature>
<feature type="compositionally biased region" description="Basic and acidic residues" evidence="20">
    <location>
        <begin position="114"/>
        <end position="127"/>
    </location>
</feature>
<dbReference type="InterPro" id="IPR023174">
    <property type="entry name" value="PDEase_CS"/>
</dbReference>
<evidence type="ECO:0000256" key="19">
    <source>
        <dbReference type="RuleBase" id="RU363067"/>
    </source>
</evidence>
<dbReference type="FunCoup" id="F7D3Y9">
    <property type="interactions" value="1082"/>
</dbReference>
<reference evidence="22" key="2">
    <citation type="submission" date="2025-08" db="UniProtKB">
        <authorList>
            <consortium name="Ensembl"/>
        </authorList>
    </citation>
    <scope>IDENTIFICATION</scope>
    <source>
        <strain evidence="22">Thoroughbred</strain>
    </source>
</reference>
<feature type="compositionally biased region" description="Basic residues" evidence="20">
    <location>
        <begin position="28"/>
        <end position="37"/>
    </location>
</feature>
<evidence type="ECO:0000256" key="18">
    <source>
        <dbReference type="PIRSR" id="PIRSR623088-3"/>
    </source>
</evidence>
<comment type="cofactor">
    <cofactor evidence="2">
        <name>Zn(2+)</name>
        <dbReference type="ChEBI" id="CHEBI:29105"/>
    </cofactor>
</comment>
<dbReference type="GO" id="GO:0047555">
    <property type="term" value="F:3',5'-cyclic-GMP phosphodiesterase activity"/>
    <property type="evidence" value="ECO:0007669"/>
    <property type="project" value="UniProtKB-EC"/>
</dbReference>
<evidence type="ECO:0000313" key="24">
    <source>
        <dbReference type="VGNC" id="VGNC:21247"/>
    </source>
</evidence>
<dbReference type="GO" id="GO:0007165">
    <property type="term" value="P:signal transduction"/>
    <property type="evidence" value="ECO:0007669"/>
    <property type="project" value="InterPro"/>
</dbReference>
<feature type="compositionally biased region" description="Gly residues" evidence="20">
    <location>
        <begin position="51"/>
        <end position="62"/>
    </location>
</feature>
<feature type="binding site" evidence="18">
    <location>
        <position position="1004"/>
    </location>
    <ligand>
        <name>Zn(2+)</name>
        <dbReference type="ChEBI" id="CHEBI:29105"/>
        <label>1</label>
    </ligand>
</feature>
<feature type="binding site" evidence="18">
    <location>
        <position position="893"/>
    </location>
    <ligand>
        <name>Zn(2+)</name>
        <dbReference type="ChEBI" id="CHEBI:29105"/>
        <label>1</label>
    </ligand>
</feature>
<feature type="compositionally biased region" description="Gly residues" evidence="20">
    <location>
        <begin position="227"/>
        <end position="239"/>
    </location>
</feature>
<comment type="pathway">
    <text evidence="14">Purine metabolism; 3',5'-cyclic GMP degradation; GMP from 3',5'-cyclic GMP: step 1/1.</text>
</comment>
<dbReference type="OMA" id="PIWLPLA"/>
<feature type="compositionally biased region" description="Low complexity" evidence="20">
    <location>
        <begin position="98"/>
        <end position="111"/>
    </location>
</feature>
<keyword evidence="9" id="KW-0547">Nucleotide-binding</keyword>
<evidence type="ECO:0000256" key="15">
    <source>
        <dbReference type="ARBA" id="ARBA00059501"/>
    </source>
</evidence>
<dbReference type="PaxDb" id="9796-ENSECAP00000012300"/>
<feature type="compositionally biased region" description="Pro residues" evidence="20">
    <location>
        <begin position="259"/>
        <end position="271"/>
    </location>
</feature>
<dbReference type="Proteomes" id="UP000002281">
    <property type="component" value="Chromosome 2"/>
</dbReference>
<dbReference type="Bgee" id="ENSECAG00000013957">
    <property type="expression patterns" value="Expressed in synovial membrane of synovial joint and 23 other cell types or tissues"/>
</dbReference>
<feature type="binding site" evidence="17">
    <location>
        <position position="1057"/>
    </location>
    <ligand>
        <name>AMP</name>
        <dbReference type="ChEBI" id="CHEBI:456215"/>
    </ligand>
</feature>
<evidence type="ECO:0000313" key="23">
    <source>
        <dbReference type="Proteomes" id="UP000002281"/>
    </source>
</evidence>
<reference evidence="22" key="3">
    <citation type="submission" date="2025-09" db="UniProtKB">
        <authorList>
            <consortium name="Ensembl"/>
        </authorList>
    </citation>
    <scope>IDENTIFICATION</scope>
    <source>
        <strain evidence="22">Thoroughbred</strain>
    </source>
</reference>
<dbReference type="Gene3D" id="3.30.450.40">
    <property type="match status" value="2"/>
</dbReference>
<dbReference type="InParanoid" id="F7D3Y9"/>
<dbReference type="PROSITE" id="PS51845">
    <property type="entry name" value="PDEASE_I_2"/>
    <property type="match status" value="1"/>
</dbReference>
<protein>
    <recommendedName>
        <fullName evidence="19">Phosphodiesterase</fullName>
        <ecNumber evidence="19">3.1.4.-</ecNumber>
    </recommendedName>
</protein>
<evidence type="ECO:0000256" key="11">
    <source>
        <dbReference type="ARBA" id="ARBA00022833"/>
    </source>
</evidence>
<dbReference type="Ensembl" id="ENSECAT00000015316.3">
    <property type="protein sequence ID" value="ENSECAP00000012300.2"/>
    <property type="gene ID" value="ENSECAG00000013957.4"/>
</dbReference>
<feature type="region of interest" description="Disordered" evidence="20">
    <location>
        <begin position="1"/>
        <end position="272"/>
    </location>
</feature>
<dbReference type="PROSITE" id="PS00126">
    <property type="entry name" value="PDEASE_I_1"/>
    <property type="match status" value="1"/>
</dbReference>
<evidence type="ECO:0000256" key="2">
    <source>
        <dbReference type="ARBA" id="ARBA00001947"/>
    </source>
</evidence>
<comment type="function">
    <text evidence="15">Plays a role in signal transduction by regulating the intracellular concentration of cyclic nucleotides. This phosphodiesterase catalyzes the specific hydrolysis of cGMP to 5'-GMP. Specifically regulates nitric-oxide-generated cGMP.</text>
</comment>